<dbReference type="InterPro" id="IPR001040">
    <property type="entry name" value="TIF_eIF_4E"/>
</dbReference>
<evidence type="ECO:0000256" key="9">
    <source>
        <dbReference type="RuleBase" id="RU004013"/>
    </source>
</evidence>
<dbReference type="AlphaFoldDB" id="A0A7S3FSF7"/>
<sequence length="320" mass="37054">MKLHSPSRDQVQKHYSDLSNKPFYDSLVDYIASGPVCCMVWQGQSVVATGRKLLGETRPAQSAPATLRGDNCIDVGRNLVHGSDSVEAAKREIKLWFGEEELVAWRQSAQTWISEEAEGAEAGEVHELQDEWTFWYVYTMSHNEKKKQLRKGKKGRQNEYILHEVFSFNSIEDFWKMYNNQYSVEELMPNTDYMLFKKGIRPEWEDPQNRDGGKWVITLPIEEDMEEECGQAWIKSLVSIISGQLDEPENEILCGIVLSVREKHLRLSLWCSDSKQEAVLKKLGRKLKSWCGFHEKFKFGFQLHEKALKHDLDNASYVNI</sequence>
<dbReference type="GO" id="GO:0006228">
    <property type="term" value="P:UTP biosynthetic process"/>
    <property type="evidence" value="ECO:0007669"/>
    <property type="project" value="InterPro"/>
</dbReference>
<dbReference type="PROSITE" id="PS51374">
    <property type="entry name" value="NDPK_LIKE"/>
    <property type="match status" value="1"/>
</dbReference>
<dbReference type="InterPro" id="IPR019770">
    <property type="entry name" value="TIF_eIF_4E_CS"/>
</dbReference>
<keyword evidence="3 9" id="KW-0808">Transferase</keyword>
<evidence type="ECO:0000256" key="3">
    <source>
        <dbReference type="ARBA" id="ARBA00022679"/>
    </source>
</evidence>
<dbReference type="GO" id="GO:0006183">
    <property type="term" value="P:GTP biosynthetic process"/>
    <property type="evidence" value="ECO:0007669"/>
    <property type="project" value="InterPro"/>
</dbReference>
<proteinExistence type="inferred from homology"/>
<dbReference type="InterPro" id="IPR023398">
    <property type="entry name" value="TIF_eIF4e-like"/>
</dbReference>
<dbReference type="PROSITE" id="PS00469">
    <property type="entry name" value="NDPK"/>
    <property type="match status" value="1"/>
</dbReference>
<evidence type="ECO:0000256" key="2">
    <source>
        <dbReference type="ARBA" id="ARBA00008142"/>
    </source>
</evidence>
<dbReference type="InterPro" id="IPR023005">
    <property type="entry name" value="Nucleoside_diP_kinase_AS"/>
</dbReference>
<accession>A0A7S3FSF7</accession>
<comment type="caution">
    <text evidence="7">Lacks conserved residue(s) required for the propagation of feature annotation.</text>
</comment>
<organism evidence="11">
    <name type="scientific">Strombidium rassoulzadegani</name>
    <dbReference type="NCBI Taxonomy" id="1082188"/>
    <lineage>
        <taxon>Eukaryota</taxon>
        <taxon>Sar</taxon>
        <taxon>Alveolata</taxon>
        <taxon>Ciliophora</taxon>
        <taxon>Intramacronucleata</taxon>
        <taxon>Spirotrichea</taxon>
        <taxon>Oligotrichia</taxon>
        <taxon>Strombidiidae</taxon>
        <taxon>Strombidium</taxon>
    </lineage>
</organism>
<gene>
    <name evidence="11" type="ORF">SRAS04492_LOCUS264</name>
</gene>
<dbReference type="PROSITE" id="PS00813">
    <property type="entry name" value="IF4E"/>
    <property type="match status" value="1"/>
</dbReference>
<dbReference type="Pfam" id="PF01652">
    <property type="entry name" value="IF4E"/>
    <property type="match status" value="1"/>
</dbReference>
<keyword evidence="6 9" id="KW-0067">ATP-binding</keyword>
<dbReference type="EC" id="2.7.4.6" evidence="9"/>
<dbReference type="GO" id="GO:0004550">
    <property type="term" value="F:nucleoside diphosphate kinase activity"/>
    <property type="evidence" value="ECO:0007669"/>
    <property type="project" value="UniProtKB-EC"/>
</dbReference>
<dbReference type="GO" id="GO:0003743">
    <property type="term" value="F:translation initiation factor activity"/>
    <property type="evidence" value="ECO:0007669"/>
    <property type="project" value="InterPro"/>
</dbReference>
<dbReference type="PANTHER" id="PTHR11349">
    <property type="entry name" value="NUCLEOSIDE DIPHOSPHATE KINASE"/>
    <property type="match status" value="1"/>
</dbReference>
<evidence type="ECO:0000313" key="11">
    <source>
        <dbReference type="EMBL" id="CAE0228480.1"/>
    </source>
</evidence>
<dbReference type="GO" id="GO:0006241">
    <property type="term" value="P:CTP biosynthetic process"/>
    <property type="evidence" value="ECO:0007669"/>
    <property type="project" value="InterPro"/>
</dbReference>
<dbReference type="SUPFAM" id="SSF54919">
    <property type="entry name" value="Nucleoside diphosphate kinase, NDK"/>
    <property type="match status" value="1"/>
</dbReference>
<dbReference type="GO" id="GO:0003723">
    <property type="term" value="F:RNA binding"/>
    <property type="evidence" value="ECO:0007669"/>
    <property type="project" value="InterPro"/>
</dbReference>
<protein>
    <recommendedName>
        <fullName evidence="9">Nucleoside diphosphate kinase</fullName>
        <ecNumber evidence="9">2.7.4.6</ecNumber>
    </recommendedName>
</protein>
<dbReference type="InterPro" id="IPR036850">
    <property type="entry name" value="NDK-like_dom_sf"/>
</dbReference>
<evidence type="ECO:0000256" key="7">
    <source>
        <dbReference type="PROSITE-ProRule" id="PRU00706"/>
    </source>
</evidence>
<dbReference type="InterPro" id="IPR001564">
    <property type="entry name" value="Nucleoside_diP_kinase"/>
</dbReference>
<reference evidence="11" key="1">
    <citation type="submission" date="2021-01" db="EMBL/GenBank/DDBJ databases">
        <authorList>
            <person name="Corre E."/>
            <person name="Pelletier E."/>
            <person name="Niang G."/>
            <person name="Scheremetjew M."/>
            <person name="Finn R."/>
            <person name="Kale V."/>
            <person name="Holt S."/>
            <person name="Cochrane G."/>
            <person name="Meng A."/>
            <person name="Brown T."/>
            <person name="Cohen L."/>
        </authorList>
    </citation>
    <scope>NUCLEOTIDE SEQUENCE</scope>
    <source>
        <strain evidence="11">Ras09</strain>
    </source>
</reference>
<dbReference type="SMART" id="SM00562">
    <property type="entry name" value="NDK"/>
    <property type="match status" value="1"/>
</dbReference>
<feature type="domain" description="Nucleoside diphosphate kinase-like" evidence="10">
    <location>
        <begin position="1"/>
        <end position="104"/>
    </location>
</feature>
<comment type="catalytic activity">
    <reaction evidence="9">
        <text>a 2'-deoxyribonucleoside 5'-diphosphate + ATP = a 2'-deoxyribonucleoside 5'-triphosphate + ADP</text>
        <dbReference type="Rhea" id="RHEA:44640"/>
        <dbReference type="ChEBI" id="CHEBI:30616"/>
        <dbReference type="ChEBI" id="CHEBI:61560"/>
        <dbReference type="ChEBI" id="CHEBI:73316"/>
        <dbReference type="ChEBI" id="CHEBI:456216"/>
        <dbReference type="EC" id="2.7.4.6"/>
    </reaction>
</comment>
<evidence type="ECO:0000256" key="6">
    <source>
        <dbReference type="ARBA" id="ARBA00022840"/>
    </source>
</evidence>
<name>A0A7S3FSF7_9SPIT</name>
<dbReference type="EMBL" id="HBIA01000515">
    <property type="protein sequence ID" value="CAE0228480.1"/>
    <property type="molecule type" value="Transcribed_RNA"/>
</dbReference>
<dbReference type="Gene3D" id="3.30.70.141">
    <property type="entry name" value="Nucleoside diphosphate kinase-like domain"/>
    <property type="match status" value="1"/>
</dbReference>
<comment type="similarity">
    <text evidence="2 7 8">Belongs to the NDK family.</text>
</comment>
<dbReference type="Pfam" id="PF00334">
    <property type="entry name" value="NDK"/>
    <property type="match status" value="1"/>
</dbReference>
<dbReference type="PRINTS" id="PR01243">
    <property type="entry name" value="NUCDPKINASE"/>
</dbReference>
<keyword evidence="4 9" id="KW-0547">Nucleotide-binding</keyword>
<evidence type="ECO:0000256" key="1">
    <source>
        <dbReference type="ARBA" id="ARBA00001946"/>
    </source>
</evidence>
<dbReference type="GO" id="GO:0005737">
    <property type="term" value="C:cytoplasm"/>
    <property type="evidence" value="ECO:0007669"/>
    <property type="project" value="InterPro"/>
</dbReference>
<dbReference type="SUPFAM" id="SSF55418">
    <property type="entry name" value="eIF4e-like"/>
    <property type="match status" value="1"/>
</dbReference>
<evidence type="ECO:0000256" key="4">
    <source>
        <dbReference type="ARBA" id="ARBA00022741"/>
    </source>
</evidence>
<dbReference type="FunFam" id="3.30.70.141:FF:000039">
    <property type="entry name" value="Nucleoside diphosphate kinase B"/>
    <property type="match status" value="1"/>
</dbReference>
<dbReference type="InterPro" id="IPR034907">
    <property type="entry name" value="NDK-like_dom"/>
</dbReference>
<dbReference type="CDD" id="cd04413">
    <property type="entry name" value="NDPk_I"/>
    <property type="match status" value="1"/>
</dbReference>
<evidence type="ECO:0000256" key="5">
    <source>
        <dbReference type="ARBA" id="ARBA00022777"/>
    </source>
</evidence>
<keyword evidence="5 9" id="KW-0418">Kinase</keyword>
<evidence type="ECO:0000256" key="8">
    <source>
        <dbReference type="RuleBase" id="RU004011"/>
    </source>
</evidence>
<evidence type="ECO:0000259" key="10">
    <source>
        <dbReference type="SMART" id="SM00562"/>
    </source>
</evidence>
<dbReference type="GO" id="GO:0005524">
    <property type="term" value="F:ATP binding"/>
    <property type="evidence" value="ECO:0007669"/>
    <property type="project" value="UniProtKB-KW"/>
</dbReference>
<comment type="cofactor">
    <cofactor evidence="1">
        <name>Mg(2+)</name>
        <dbReference type="ChEBI" id="CHEBI:18420"/>
    </cofactor>
</comment>
<dbReference type="Gene3D" id="3.30.760.10">
    <property type="entry name" value="RNA Cap, Translation Initiation Factor Eif4e"/>
    <property type="match status" value="1"/>
</dbReference>